<comment type="caution">
    <text evidence="12">The sequence shown here is derived from an EMBL/GenBank/DDBJ whole genome shotgun (WGS) entry which is preliminary data.</text>
</comment>
<feature type="compositionally biased region" description="Basic and acidic residues" evidence="10">
    <location>
        <begin position="445"/>
        <end position="454"/>
    </location>
</feature>
<feature type="region of interest" description="Disordered" evidence="10">
    <location>
        <begin position="400"/>
        <end position="610"/>
    </location>
</feature>
<dbReference type="OrthoDB" id="1850764at2759"/>
<keyword evidence="13" id="KW-1185">Reference proteome</keyword>
<evidence type="ECO:0000256" key="2">
    <source>
        <dbReference type="ARBA" id="ARBA00022553"/>
    </source>
</evidence>
<sequence length="663" mass="72250">MSGRFVRSSKYRHVYGNPAKKEMSFDNVKAWDTNLMSSGGTFISLNWQVSGGGAFALLPLAQPGKLPDLYPLCRGHTSAVLDTSFSPFDDHVVVSGGDDAQLSVWKVTPDDIVQRLDDAKTSGSMDDIKPVSSFVAGRRRVGHVEFHPTASNVVAAATGDHAIKLFDIEKQTPRVDLRGFGDSIQSMAFDQTGSMIAATCRDKKLRLLDARAPDNMQTTDGHGGIKGARVIWCGDKPRIITTGFSKMSERQMFLWDVAQLTKPIKTVSLDSSNGIIMPFWSDNNIVFLAGKGDGNIRYYELESDELYYLAEYKSIEPQSGMTFLPRRALNANENEIARAYKVSYSMIQPLSFYVPRRSETFQSDIFPPARSTTPPLTATEFFDEKKTATPNLLNLETRESIHGSQATSLPGNLQASTGEKELDLKSSGDAEPCKEEVSNAAVTPKDAKQEDSKTANEPADAIPKSESKETDKEKAKDAIGKPTDEVNAKGAKGADKSNAKEAEVKPSSKADSNENETKLDDNVGSKDPPAQPAVNDVSREAEPKTDTNYVPATIAQNTQCESEDVHSNEPSMTDAAPFHPDRTQDAKPSSASSSLATVASKNDTTSLAGPNTAASDVDALKTQIQDLQAQVAERDTHIRELEMENIKLRVNQQRVRDVLLTST</sequence>
<dbReference type="Proteomes" id="UP000008837">
    <property type="component" value="Unassembled WGS sequence"/>
</dbReference>
<dbReference type="GO" id="GO:0007015">
    <property type="term" value="P:actin filament organization"/>
    <property type="evidence" value="ECO:0007669"/>
    <property type="project" value="TreeGrafter"/>
</dbReference>
<comment type="similarity">
    <text evidence="1 9">Belongs to the WD repeat coronin family.</text>
</comment>
<dbReference type="STRING" id="425265.A8Q3E1"/>
<dbReference type="PANTHER" id="PTHR10856:SF0">
    <property type="entry name" value="CORONIN"/>
    <property type="match status" value="1"/>
</dbReference>
<feature type="domain" description="DUF1899" evidence="11">
    <location>
        <begin position="4"/>
        <end position="64"/>
    </location>
</feature>
<dbReference type="SMART" id="SM01166">
    <property type="entry name" value="DUF1899"/>
    <property type="match status" value="1"/>
</dbReference>
<reference evidence="12 13" key="1">
    <citation type="journal article" date="2007" name="Proc. Natl. Acad. Sci. U.S.A.">
        <title>Dandruff-associated Malassezia genomes reveal convergent and divergent virulence traits shared with plant and human fungal pathogens.</title>
        <authorList>
            <person name="Xu J."/>
            <person name="Saunders C.W."/>
            <person name="Hu P."/>
            <person name="Grant R.A."/>
            <person name="Boekhout T."/>
            <person name="Kuramae E.E."/>
            <person name="Kronstad J.W."/>
            <person name="Deangelis Y.M."/>
            <person name="Reeder N.L."/>
            <person name="Johnstone K.R."/>
            <person name="Leland M."/>
            <person name="Fieno A.M."/>
            <person name="Begley W.M."/>
            <person name="Sun Y."/>
            <person name="Lacey M.P."/>
            <person name="Chaudhary T."/>
            <person name="Keough T."/>
            <person name="Chu L."/>
            <person name="Sears R."/>
            <person name="Yuan B."/>
            <person name="Dawson T.L.Jr."/>
        </authorList>
    </citation>
    <scope>NUCLEOTIDE SEQUENCE [LARGE SCALE GENOMIC DNA]</scope>
    <source>
        <strain evidence="13">ATCC MYA-4612 / CBS 7966</strain>
    </source>
</reference>
<evidence type="ECO:0000256" key="9">
    <source>
        <dbReference type="RuleBase" id="RU280818"/>
    </source>
</evidence>
<dbReference type="SMART" id="SM00320">
    <property type="entry name" value="WD40"/>
    <property type="match status" value="3"/>
</dbReference>
<gene>
    <name evidence="12" type="ORF">MGL_2370</name>
</gene>
<evidence type="ECO:0000256" key="5">
    <source>
        <dbReference type="ARBA" id="ARBA00023054"/>
    </source>
</evidence>
<dbReference type="InParanoid" id="A8Q3E1"/>
<evidence type="ECO:0000256" key="1">
    <source>
        <dbReference type="ARBA" id="ARBA00009482"/>
    </source>
</evidence>
<organism evidence="12 13">
    <name type="scientific">Malassezia globosa (strain ATCC MYA-4612 / CBS 7966)</name>
    <name type="common">Dandruff-associated fungus</name>
    <dbReference type="NCBI Taxonomy" id="425265"/>
    <lineage>
        <taxon>Eukaryota</taxon>
        <taxon>Fungi</taxon>
        <taxon>Dikarya</taxon>
        <taxon>Basidiomycota</taxon>
        <taxon>Ustilaginomycotina</taxon>
        <taxon>Malasseziomycetes</taxon>
        <taxon>Malasseziales</taxon>
        <taxon>Malasseziaceae</taxon>
        <taxon>Malassezia</taxon>
    </lineage>
</organism>
<evidence type="ECO:0000259" key="11">
    <source>
        <dbReference type="SMART" id="SM01166"/>
    </source>
</evidence>
<feature type="compositionally biased region" description="Basic and acidic residues" evidence="10">
    <location>
        <begin position="463"/>
        <end position="524"/>
    </location>
</feature>
<keyword evidence="2" id="KW-0597">Phosphoprotein</keyword>
<dbReference type="KEGG" id="mgl:MGL_2370"/>
<dbReference type="SMART" id="SM01167">
    <property type="entry name" value="DUF1900"/>
    <property type="match status" value="1"/>
</dbReference>
<name>A8Q3E1_MALGO</name>
<evidence type="ECO:0000256" key="4">
    <source>
        <dbReference type="ARBA" id="ARBA00022737"/>
    </source>
</evidence>
<feature type="compositionally biased region" description="Polar residues" evidence="10">
    <location>
        <begin position="546"/>
        <end position="560"/>
    </location>
</feature>
<proteinExistence type="inferred from homology"/>
<evidence type="ECO:0000313" key="13">
    <source>
        <dbReference type="Proteomes" id="UP000008837"/>
    </source>
</evidence>
<dbReference type="GO" id="GO:0051015">
    <property type="term" value="F:actin filament binding"/>
    <property type="evidence" value="ECO:0007669"/>
    <property type="project" value="TreeGrafter"/>
</dbReference>
<dbReference type="FunCoup" id="A8Q3E1">
    <property type="interactions" value="77"/>
</dbReference>
<dbReference type="GO" id="GO:0030479">
    <property type="term" value="C:actin cortical patch"/>
    <property type="evidence" value="ECO:0007669"/>
    <property type="project" value="UniProtKB-ARBA"/>
</dbReference>
<evidence type="ECO:0000256" key="3">
    <source>
        <dbReference type="ARBA" id="ARBA00022574"/>
    </source>
</evidence>
<keyword evidence="4 9" id="KW-0677">Repeat</keyword>
<evidence type="ECO:0000313" key="12">
    <source>
        <dbReference type="EMBL" id="EDP43360.1"/>
    </source>
</evidence>
<comment type="subunit">
    <text evidence="7">Binds to F-actin.</text>
</comment>
<dbReference type="InterPro" id="IPR015943">
    <property type="entry name" value="WD40/YVTN_repeat-like_dom_sf"/>
</dbReference>
<dbReference type="FunFam" id="2.130.10.10:FF:000197">
    <property type="entry name" value="Coronin"/>
    <property type="match status" value="1"/>
</dbReference>
<keyword evidence="3 8" id="KW-0853">WD repeat</keyword>
<feature type="compositionally biased region" description="Low complexity" evidence="10">
    <location>
        <begin position="586"/>
        <end position="600"/>
    </location>
</feature>
<keyword evidence="5" id="KW-0175">Coiled coil</keyword>
<protein>
    <recommendedName>
        <fullName evidence="9">Coronin</fullName>
    </recommendedName>
</protein>
<feature type="repeat" description="WD" evidence="8">
    <location>
        <begin position="73"/>
        <end position="115"/>
    </location>
</feature>
<dbReference type="VEuPathDB" id="FungiDB:MGL_2370"/>
<keyword evidence="6" id="KW-0009">Actin-binding</keyword>
<dbReference type="InterPro" id="IPR001680">
    <property type="entry name" value="WD40_rpt"/>
</dbReference>
<dbReference type="PANTHER" id="PTHR10856">
    <property type="entry name" value="CORONIN"/>
    <property type="match status" value="1"/>
</dbReference>
<dbReference type="Gene3D" id="2.130.10.10">
    <property type="entry name" value="YVTN repeat-like/Quinoprotein amine dehydrogenase"/>
    <property type="match status" value="1"/>
</dbReference>
<evidence type="ECO:0000256" key="7">
    <source>
        <dbReference type="ARBA" id="ARBA00062568"/>
    </source>
</evidence>
<feature type="compositionally biased region" description="Basic and acidic residues" evidence="10">
    <location>
        <begin position="418"/>
        <end position="437"/>
    </location>
</feature>
<dbReference type="Pfam" id="PF16300">
    <property type="entry name" value="WD40_4"/>
    <property type="match status" value="1"/>
</dbReference>
<dbReference type="PROSITE" id="PS50082">
    <property type="entry name" value="WD_REPEATS_2"/>
    <property type="match status" value="1"/>
</dbReference>
<dbReference type="Pfam" id="PF08953">
    <property type="entry name" value="DUF1899"/>
    <property type="match status" value="1"/>
</dbReference>
<dbReference type="GeneID" id="5854881"/>
<dbReference type="SUPFAM" id="SSF50978">
    <property type="entry name" value="WD40 repeat-like"/>
    <property type="match status" value="1"/>
</dbReference>
<evidence type="ECO:0000256" key="6">
    <source>
        <dbReference type="ARBA" id="ARBA00023203"/>
    </source>
</evidence>
<dbReference type="InterPro" id="IPR015505">
    <property type="entry name" value="Coronin"/>
</dbReference>
<dbReference type="EMBL" id="AAYY01000008">
    <property type="protein sequence ID" value="EDP43360.1"/>
    <property type="molecule type" value="Genomic_DNA"/>
</dbReference>
<feature type="compositionally biased region" description="Polar residues" evidence="10">
    <location>
        <begin position="402"/>
        <end position="417"/>
    </location>
</feature>
<dbReference type="PROSITE" id="PS50294">
    <property type="entry name" value="WD_REPEATS_REGION"/>
    <property type="match status" value="1"/>
</dbReference>
<dbReference type="InterPro" id="IPR036322">
    <property type="entry name" value="WD40_repeat_dom_sf"/>
</dbReference>
<dbReference type="RefSeq" id="XP_001730574.1">
    <property type="nucleotide sequence ID" value="XM_001730522.1"/>
</dbReference>
<evidence type="ECO:0000256" key="10">
    <source>
        <dbReference type="SAM" id="MobiDB-lite"/>
    </source>
</evidence>
<dbReference type="Pfam" id="PF00400">
    <property type="entry name" value="WD40"/>
    <property type="match status" value="2"/>
</dbReference>
<accession>A8Q3E1</accession>
<evidence type="ECO:0000256" key="8">
    <source>
        <dbReference type="PROSITE-ProRule" id="PRU00221"/>
    </source>
</evidence>
<dbReference type="AlphaFoldDB" id="A8Q3E1"/>
<dbReference type="OMA" id="ILAWHPC"/>
<dbReference type="InterPro" id="IPR015048">
    <property type="entry name" value="DUF1899"/>
</dbReference>
<feature type="compositionally biased region" description="Polar residues" evidence="10">
    <location>
        <begin position="601"/>
        <end position="610"/>
    </location>
</feature>